<organism evidence="1 2">
    <name type="scientific">Haloactinopolyspora alba</name>
    <dbReference type="NCBI Taxonomy" id="648780"/>
    <lineage>
        <taxon>Bacteria</taxon>
        <taxon>Bacillati</taxon>
        <taxon>Actinomycetota</taxon>
        <taxon>Actinomycetes</taxon>
        <taxon>Jiangellales</taxon>
        <taxon>Jiangellaceae</taxon>
        <taxon>Haloactinopolyspora</taxon>
    </lineage>
</organism>
<sequence length="74" mass="8246">MAEPGESDGEGSWPMADGPWYWCLDHAEVEPEAGCPNDRRMGPYETVAEAETAISRARARTEAMDRADAEWDED</sequence>
<evidence type="ECO:0000313" key="1">
    <source>
        <dbReference type="EMBL" id="PSK99808.1"/>
    </source>
</evidence>
<comment type="caution">
    <text evidence="1">The sequence shown here is derived from an EMBL/GenBank/DDBJ whole genome shotgun (WGS) entry which is preliminary data.</text>
</comment>
<proteinExistence type="predicted"/>
<dbReference type="EMBL" id="PYGE01000017">
    <property type="protein sequence ID" value="PSK99808.1"/>
    <property type="molecule type" value="Genomic_DNA"/>
</dbReference>
<evidence type="ECO:0008006" key="3">
    <source>
        <dbReference type="Google" id="ProtNLM"/>
    </source>
</evidence>
<dbReference type="AlphaFoldDB" id="A0A2P8DRG6"/>
<evidence type="ECO:0000313" key="2">
    <source>
        <dbReference type="Proteomes" id="UP000243528"/>
    </source>
</evidence>
<protein>
    <recommendedName>
        <fullName evidence="3">SPOR domain-containing protein</fullName>
    </recommendedName>
</protein>
<keyword evidence="2" id="KW-1185">Reference proteome</keyword>
<accession>A0A2P8DRG6</accession>
<name>A0A2P8DRG6_9ACTN</name>
<reference evidence="1 2" key="1">
    <citation type="submission" date="2018-03" db="EMBL/GenBank/DDBJ databases">
        <title>Genomic Encyclopedia of Archaeal and Bacterial Type Strains, Phase II (KMG-II): from individual species to whole genera.</title>
        <authorList>
            <person name="Goeker M."/>
        </authorList>
    </citation>
    <scope>NUCLEOTIDE SEQUENCE [LARGE SCALE GENOMIC DNA]</scope>
    <source>
        <strain evidence="1 2">DSM 45211</strain>
    </source>
</reference>
<gene>
    <name evidence="1" type="ORF">CLV30_117111</name>
</gene>
<dbReference type="Proteomes" id="UP000243528">
    <property type="component" value="Unassembled WGS sequence"/>
</dbReference>